<evidence type="ECO:0000256" key="1">
    <source>
        <dbReference type="SAM" id="MobiDB-lite"/>
    </source>
</evidence>
<accession>A0AAD7DU11</accession>
<proteinExistence type="predicted"/>
<dbReference type="EMBL" id="JARKIB010000566">
    <property type="protein sequence ID" value="KAJ7699757.1"/>
    <property type="molecule type" value="Genomic_DNA"/>
</dbReference>
<protein>
    <submittedName>
        <fullName evidence="2">Uncharacterized protein</fullName>
    </submittedName>
</protein>
<comment type="caution">
    <text evidence="2">The sequence shown here is derived from an EMBL/GenBank/DDBJ whole genome shotgun (WGS) entry which is preliminary data.</text>
</comment>
<feature type="region of interest" description="Disordered" evidence="1">
    <location>
        <begin position="82"/>
        <end position="120"/>
    </location>
</feature>
<keyword evidence="3" id="KW-1185">Reference proteome</keyword>
<evidence type="ECO:0000313" key="2">
    <source>
        <dbReference type="EMBL" id="KAJ7699757.1"/>
    </source>
</evidence>
<dbReference type="Proteomes" id="UP001215598">
    <property type="component" value="Unassembled WGS sequence"/>
</dbReference>
<name>A0AAD7DU11_9AGAR</name>
<organism evidence="2 3">
    <name type="scientific">Mycena metata</name>
    <dbReference type="NCBI Taxonomy" id="1033252"/>
    <lineage>
        <taxon>Eukaryota</taxon>
        <taxon>Fungi</taxon>
        <taxon>Dikarya</taxon>
        <taxon>Basidiomycota</taxon>
        <taxon>Agaricomycotina</taxon>
        <taxon>Agaricomycetes</taxon>
        <taxon>Agaricomycetidae</taxon>
        <taxon>Agaricales</taxon>
        <taxon>Marasmiineae</taxon>
        <taxon>Mycenaceae</taxon>
        <taxon>Mycena</taxon>
    </lineage>
</organism>
<sequence>MTRRFNALKTIQTCGTPQEADQAAAQLLTEFTSAPVAEVTETEDVQVRLHQMQRANAVLTAPVQPRGRLALDTPIGAASSNHQLVFLPPTSGFPPPSTRKRALDDPSRPHSNQPAKKRKR</sequence>
<dbReference type="AlphaFoldDB" id="A0AAD7DU11"/>
<reference evidence="2" key="1">
    <citation type="submission" date="2023-03" db="EMBL/GenBank/DDBJ databases">
        <title>Massive genome expansion in bonnet fungi (Mycena s.s.) driven by repeated elements and novel gene families across ecological guilds.</title>
        <authorList>
            <consortium name="Lawrence Berkeley National Laboratory"/>
            <person name="Harder C.B."/>
            <person name="Miyauchi S."/>
            <person name="Viragh M."/>
            <person name="Kuo A."/>
            <person name="Thoen E."/>
            <person name="Andreopoulos B."/>
            <person name="Lu D."/>
            <person name="Skrede I."/>
            <person name="Drula E."/>
            <person name="Henrissat B."/>
            <person name="Morin E."/>
            <person name="Kohler A."/>
            <person name="Barry K."/>
            <person name="LaButti K."/>
            <person name="Morin E."/>
            <person name="Salamov A."/>
            <person name="Lipzen A."/>
            <person name="Mereny Z."/>
            <person name="Hegedus B."/>
            <person name="Baldrian P."/>
            <person name="Stursova M."/>
            <person name="Weitz H."/>
            <person name="Taylor A."/>
            <person name="Grigoriev I.V."/>
            <person name="Nagy L.G."/>
            <person name="Martin F."/>
            <person name="Kauserud H."/>
        </authorList>
    </citation>
    <scope>NUCLEOTIDE SEQUENCE</scope>
    <source>
        <strain evidence="2">CBHHK182m</strain>
    </source>
</reference>
<gene>
    <name evidence="2" type="ORF">B0H16DRAFT_1749278</name>
</gene>
<evidence type="ECO:0000313" key="3">
    <source>
        <dbReference type="Proteomes" id="UP001215598"/>
    </source>
</evidence>